<evidence type="ECO:0000313" key="2">
    <source>
        <dbReference type="EnsemblPlants" id="KEH22994"/>
    </source>
</evidence>
<reference evidence="1 3" key="1">
    <citation type="journal article" date="2011" name="Nature">
        <title>The Medicago genome provides insight into the evolution of rhizobial symbioses.</title>
        <authorList>
            <person name="Young N.D."/>
            <person name="Debelle F."/>
            <person name="Oldroyd G.E."/>
            <person name="Geurts R."/>
            <person name="Cannon S.B."/>
            <person name="Udvardi M.K."/>
            <person name="Benedito V.A."/>
            <person name="Mayer K.F."/>
            <person name="Gouzy J."/>
            <person name="Schoof H."/>
            <person name="Van de Peer Y."/>
            <person name="Proost S."/>
            <person name="Cook D.R."/>
            <person name="Meyers B.C."/>
            <person name="Spannagl M."/>
            <person name="Cheung F."/>
            <person name="De Mita S."/>
            <person name="Krishnakumar V."/>
            <person name="Gundlach H."/>
            <person name="Zhou S."/>
            <person name="Mudge J."/>
            <person name="Bharti A.K."/>
            <person name="Murray J.D."/>
            <person name="Naoumkina M.A."/>
            <person name="Rosen B."/>
            <person name="Silverstein K.A."/>
            <person name="Tang H."/>
            <person name="Rombauts S."/>
            <person name="Zhao P.X."/>
            <person name="Zhou P."/>
            <person name="Barbe V."/>
            <person name="Bardou P."/>
            <person name="Bechner M."/>
            <person name="Bellec A."/>
            <person name="Berger A."/>
            <person name="Berges H."/>
            <person name="Bidwell S."/>
            <person name="Bisseling T."/>
            <person name="Choisne N."/>
            <person name="Couloux A."/>
            <person name="Denny R."/>
            <person name="Deshpande S."/>
            <person name="Dai X."/>
            <person name="Doyle J.J."/>
            <person name="Dudez A.M."/>
            <person name="Farmer A.D."/>
            <person name="Fouteau S."/>
            <person name="Franken C."/>
            <person name="Gibelin C."/>
            <person name="Gish J."/>
            <person name="Goldstein S."/>
            <person name="Gonzalez A.J."/>
            <person name="Green P.J."/>
            <person name="Hallab A."/>
            <person name="Hartog M."/>
            <person name="Hua A."/>
            <person name="Humphray S.J."/>
            <person name="Jeong D.H."/>
            <person name="Jing Y."/>
            <person name="Jocker A."/>
            <person name="Kenton S.M."/>
            <person name="Kim D.J."/>
            <person name="Klee K."/>
            <person name="Lai H."/>
            <person name="Lang C."/>
            <person name="Lin S."/>
            <person name="Macmil S.L."/>
            <person name="Magdelenat G."/>
            <person name="Matthews L."/>
            <person name="McCorrison J."/>
            <person name="Monaghan E.L."/>
            <person name="Mun J.H."/>
            <person name="Najar F.Z."/>
            <person name="Nicholson C."/>
            <person name="Noirot C."/>
            <person name="O'Bleness M."/>
            <person name="Paule C.R."/>
            <person name="Poulain J."/>
            <person name="Prion F."/>
            <person name="Qin B."/>
            <person name="Qu C."/>
            <person name="Retzel E.F."/>
            <person name="Riddle C."/>
            <person name="Sallet E."/>
            <person name="Samain S."/>
            <person name="Samson N."/>
            <person name="Sanders I."/>
            <person name="Saurat O."/>
            <person name="Scarpelli C."/>
            <person name="Schiex T."/>
            <person name="Segurens B."/>
            <person name="Severin A.J."/>
            <person name="Sherrier D.J."/>
            <person name="Shi R."/>
            <person name="Sims S."/>
            <person name="Singer S.R."/>
            <person name="Sinharoy S."/>
            <person name="Sterck L."/>
            <person name="Viollet A."/>
            <person name="Wang B.B."/>
            <person name="Wang K."/>
            <person name="Wang M."/>
            <person name="Wang X."/>
            <person name="Warfsmann J."/>
            <person name="Weissenbach J."/>
            <person name="White D.D."/>
            <person name="White J.D."/>
            <person name="Wiley G.B."/>
            <person name="Wincker P."/>
            <person name="Xing Y."/>
            <person name="Yang L."/>
            <person name="Yao Z."/>
            <person name="Ying F."/>
            <person name="Zhai J."/>
            <person name="Zhou L."/>
            <person name="Zuber A."/>
            <person name="Denarie J."/>
            <person name="Dixon R.A."/>
            <person name="May G.D."/>
            <person name="Schwartz D.C."/>
            <person name="Rogers J."/>
            <person name="Quetier F."/>
            <person name="Town C.D."/>
            <person name="Roe B.A."/>
        </authorList>
    </citation>
    <scope>NUCLEOTIDE SEQUENCE [LARGE SCALE GENOMIC DNA]</scope>
    <source>
        <strain evidence="1">A17</strain>
        <strain evidence="2 3">cv. Jemalong A17</strain>
    </source>
</reference>
<evidence type="ECO:0000313" key="3">
    <source>
        <dbReference type="Proteomes" id="UP000002051"/>
    </source>
</evidence>
<dbReference type="EMBL" id="CM001223">
    <property type="protein sequence ID" value="KEH22994.1"/>
    <property type="molecule type" value="Genomic_DNA"/>
</dbReference>
<keyword evidence="3" id="KW-1185">Reference proteome</keyword>
<dbReference type="Proteomes" id="UP000002051">
    <property type="component" value="Unassembled WGS sequence"/>
</dbReference>
<dbReference type="AlphaFoldDB" id="A0A072TZQ3"/>
<evidence type="ECO:0000313" key="1">
    <source>
        <dbReference type="EMBL" id="KEH22994.1"/>
    </source>
</evidence>
<dbReference type="HOGENOM" id="CLU_1952021_0_0_1"/>
<proteinExistence type="predicted"/>
<name>A0A072TZQ3_MEDTR</name>
<reference evidence="1 3" key="2">
    <citation type="journal article" date="2014" name="BMC Genomics">
        <title>An improved genome release (version Mt4.0) for the model legume Medicago truncatula.</title>
        <authorList>
            <person name="Tang H."/>
            <person name="Krishnakumar V."/>
            <person name="Bidwell S."/>
            <person name="Rosen B."/>
            <person name="Chan A."/>
            <person name="Zhou S."/>
            <person name="Gentzbittel L."/>
            <person name="Childs K.L."/>
            <person name="Yandell M."/>
            <person name="Gundlach H."/>
            <person name="Mayer K.F."/>
            <person name="Schwartz D.C."/>
            <person name="Town C.D."/>
        </authorList>
    </citation>
    <scope>GENOME REANNOTATION</scope>
    <source>
        <strain evidence="1">A17</strain>
        <strain evidence="2 3">cv. Jemalong A17</strain>
    </source>
</reference>
<gene>
    <name evidence="1" type="ordered locus">MTR_7g063500</name>
</gene>
<sequence>MVSFQSMVDRVIGSNVSAGQVHGYYRMELFGFRQPEHDILVWTNTHCRKLKSEIEDCHRQLQLLRGNNAGSMQSELLEMRKKIQRLLTQDDAYWKHRAQTHWYKYGDRNTKFFHAYATARKKGRSNSIS</sequence>
<protein>
    <submittedName>
        <fullName evidence="1 2">Uncharacterized protein</fullName>
    </submittedName>
</protein>
<organism evidence="1 3">
    <name type="scientific">Medicago truncatula</name>
    <name type="common">Barrel medic</name>
    <name type="synonym">Medicago tribuloides</name>
    <dbReference type="NCBI Taxonomy" id="3880"/>
    <lineage>
        <taxon>Eukaryota</taxon>
        <taxon>Viridiplantae</taxon>
        <taxon>Streptophyta</taxon>
        <taxon>Embryophyta</taxon>
        <taxon>Tracheophyta</taxon>
        <taxon>Spermatophyta</taxon>
        <taxon>Magnoliopsida</taxon>
        <taxon>eudicotyledons</taxon>
        <taxon>Gunneridae</taxon>
        <taxon>Pentapetalae</taxon>
        <taxon>rosids</taxon>
        <taxon>fabids</taxon>
        <taxon>Fabales</taxon>
        <taxon>Fabaceae</taxon>
        <taxon>Papilionoideae</taxon>
        <taxon>50 kb inversion clade</taxon>
        <taxon>NPAAA clade</taxon>
        <taxon>Hologalegina</taxon>
        <taxon>IRL clade</taxon>
        <taxon>Trifolieae</taxon>
        <taxon>Medicago</taxon>
    </lineage>
</organism>
<accession>A0A072TZQ3</accession>
<dbReference type="EnsemblPlants" id="KEH22994">
    <property type="protein sequence ID" value="KEH22994"/>
    <property type="gene ID" value="MTR_7g063500"/>
</dbReference>
<reference evidence="2" key="3">
    <citation type="submission" date="2015-04" db="UniProtKB">
        <authorList>
            <consortium name="EnsemblPlants"/>
        </authorList>
    </citation>
    <scope>IDENTIFICATION</scope>
    <source>
        <strain evidence="2">cv. Jemalong A17</strain>
    </source>
</reference>